<evidence type="ECO:0000256" key="1">
    <source>
        <dbReference type="SAM" id="MobiDB-lite"/>
    </source>
</evidence>
<feature type="region of interest" description="Disordered" evidence="1">
    <location>
        <begin position="187"/>
        <end position="215"/>
    </location>
</feature>
<feature type="region of interest" description="Disordered" evidence="1">
    <location>
        <begin position="121"/>
        <end position="158"/>
    </location>
</feature>
<protein>
    <submittedName>
        <fullName evidence="2">Uncharacterized protein</fullName>
    </submittedName>
</protein>
<evidence type="ECO:0000313" key="3">
    <source>
        <dbReference type="Proteomes" id="UP001266305"/>
    </source>
</evidence>
<keyword evidence="3" id="KW-1185">Reference proteome</keyword>
<dbReference type="EMBL" id="JASSZA010000008">
    <property type="protein sequence ID" value="KAK2103551.1"/>
    <property type="molecule type" value="Genomic_DNA"/>
</dbReference>
<feature type="compositionally biased region" description="Polar residues" evidence="1">
    <location>
        <begin position="189"/>
        <end position="207"/>
    </location>
</feature>
<dbReference type="Proteomes" id="UP001266305">
    <property type="component" value="Unassembled WGS sequence"/>
</dbReference>
<feature type="compositionally biased region" description="Polar residues" evidence="1">
    <location>
        <begin position="134"/>
        <end position="146"/>
    </location>
</feature>
<organism evidence="2 3">
    <name type="scientific">Saguinus oedipus</name>
    <name type="common">Cotton-top tamarin</name>
    <name type="synonym">Oedipomidas oedipus</name>
    <dbReference type="NCBI Taxonomy" id="9490"/>
    <lineage>
        <taxon>Eukaryota</taxon>
        <taxon>Metazoa</taxon>
        <taxon>Chordata</taxon>
        <taxon>Craniata</taxon>
        <taxon>Vertebrata</taxon>
        <taxon>Euteleostomi</taxon>
        <taxon>Mammalia</taxon>
        <taxon>Eutheria</taxon>
        <taxon>Euarchontoglires</taxon>
        <taxon>Primates</taxon>
        <taxon>Haplorrhini</taxon>
        <taxon>Platyrrhini</taxon>
        <taxon>Cebidae</taxon>
        <taxon>Callitrichinae</taxon>
        <taxon>Saguinus</taxon>
    </lineage>
</organism>
<reference evidence="2 3" key="1">
    <citation type="submission" date="2023-05" db="EMBL/GenBank/DDBJ databases">
        <title>B98-5 Cell Line De Novo Hybrid Assembly: An Optical Mapping Approach.</title>
        <authorList>
            <person name="Kananen K."/>
            <person name="Auerbach J.A."/>
            <person name="Kautto E."/>
            <person name="Blachly J.S."/>
        </authorList>
    </citation>
    <scope>NUCLEOTIDE SEQUENCE [LARGE SCALE GENOMIC DNA]</scope>
    <source>
        <strain evidence="2">B95-8</strain>
        <tissue evidence="2">Cell line</tissue>
    </source>
</reference>
<comment type="caution">
    <text evidence="2">The sequence shown here is derived from an EMBL/GenBank/DDBJ whole genome shotgun (WGS) entry which is preliminary data.</text>
</comment>
<sequence>MARDLCGSSCRQLALLLQESRNQPVGLKDPAAAQHRATCPIVLCISQERGALGWEGDLLDSTHVFWDQPCQLTPWAQLQPPLADGACQQWWQPWTCNQWSAAQNQRPDATMGLAKAVKMQLQEGGKGRSAPFQWPQSAQTRGQHSGSHQRRADPRVGGGYLSTFRAHSGLGPALPPCAAGSTAAATSTWHNRSGDNPSFACSNQHRGTQGPRPPQSVFQDVSLQLQESRDKHSPILWLQGAQRLHPRALGLEQTRVAPRVGGQCTGKPSSHLRLSRLASTIGSAAAVPCTGHSAAEVATSEPT</sequence>
<accession>A0ABQ9V335</accession>
<gene>
    <name evidence="2" type="ORF">P7K49_017407</name>
</gene>
<evidence type="ECO:0000313" key="2">
    <source>
        <dbReference type="EMBL" id="KAK2103551.1"/>
    </source>
</evidence>
<name>A0ABQ9V335_SAGOE</name>
<proteinExistence type="predicted"/>